<evidence type="ECO:0000259" key="1">
    <source>
        <dbReference type="Pfam" id="PF12973"/>
    </source>
</evidence>
<dbReference type="Proteomes" id="UP000190092">
    <property type="component" value="Unassembled WGS sequence"/>
</dbReference>
<dbReference type="AlphaFoldDB" id="A0A1T4S0K9"/>
<evidence type="ECO:0000313" key="3">
    <source>
        <dbReference type="Proteomes" id="UP000190092"/>
    </source>
</evidence>
<protein>
    <submittedName>
        <fullName evidence="2">Anti-ECFsigma factor, ChrR</fullName>
    </submittedName>
</protein>
<dbReference type="Gene3D" id="2.60.120.10">
    <property type="entry name" value="Jelly Rolls"/>
    <property type="match status" value="1"/>
</dbReference>
<evidence type="ECO:0000313" key="2">
    <source>
        <dbReference type="EMBL" id="SKA21745.1"/>
    </source>
</evidence>
<dbReference type="InterPro" id="IPR025979">
    <property type="entry name" value="ChrR-like_cupin_dom"/>
</dbReference>
<dbReference type="InterPro" id="IPR012807">
    <property type="entry name" value="Anti-sigma_ChrR"/>
</dbReference>
<dbReference type="Pfam" id="PF12973">
    <property type="entry name" value="Cupin_7"/>
    <property type="match status" value="1"/>
</dbReference>
<dbReference type="Gene3D" id="1.10.10.1320">
    <property type="entry name" value="Anti-sigma factor, zinc-finger domain"/>
    <property type="match status" value="1"/>
</dbReference>
<dbReference type="InterPro" id="IPR041916">
    <property type="entry name" value="Anti_sigma_zinc_sf"/>
</dbReference>
<dbReference type="InterPro" id="IPR011051">
    <property type="entry name" value="RmlC_Cupin_sf"/>
</dbReference>
<dbReference type="EMBL" id="FUWJ01000006">
    <property type="protein sequence ID" value="SKA21745.1"/>
    <property type="molecule type" value="Genomic_DNA"/>
</dbReference>
<name>A0A1T4S0K9_9HYPH</name>
<accession>A0A1T4S0K9</accession>
<dbReference type="RefSeq" id="WP_085935921.1">
    <property type="nucleotide sequence ID" value="NZ_FUWJ01000006.1"/>
</dbReference>
<organism evidence="2 3">
    <name type="scientific">Enhydrobacter aerosaccus</name>
    <dbReference type="NCBI Taxonomy" id="225324"/>
    <lineage>
        <taxon>Bacteria</taxon>
        <taxon>Pseudomonadati</taxon>
        <taxon>Pseudomonadota</taxon>
        <taxon>Alphaproteobacteria</taxon>
        <taxon>Hyphomicrobiales</taxon>
        <taxon>Enhydrobacter</taxon>
    </lineage>
</organism>
<dbReference type="SUPFAM" id="SSF51182">
    <property type="entry name" value="RmlC-like cupins"/>
    <property type="match status" value="1"/>
</dbReference>
<proteinExistence type="predicted"/>
<sequence>MSGHPAPDELLLDYAVGALPEGPALAVAAHVALDPASRRMVDALAAAGGALLDGEAATSLEERTLDDVLGRLDKVPVEPGPQRNLRPVGPDWAPLPLRPYLSQGASWKRVFGGFEEIRIGLQSDTHRVSLLRLQPGQGLPVHRHVAAEYTVVLQGGYSDGRGSYSVGDFALGSGETEHEPVADPGEPCIALIVLEEPIVLTGRWGRWINPLLRRGWI</sequence>
<dbReference type="STRING" id="225324.SAMN02745126_04249"/>
<reference evidence="3" key="1">
    <citation type="submission" date="2017-02" db="EMBL/GenBank/DDBJ databases">
        <authorList>
            <person name="Varghese N."/>
            <person name="Submissions S."/>
        </authorList>
    </citation>
    <scope>NUCLEOTIDE SEQUENCE [LARGE SCALE GENOMIC DNA]</scope>
    <source>
        <strain evidence="3">ATCC 27094</strain>
    </source>
</reference>
<dbReference type="NCBIfam" id="TIGR02451">
    <property type="entry name" value="anti_sig_ChrR"/>
    <property type="match status" value="1"/>
</dbReference>
<feature type="domain" description="ChrR-like cupin" evidence="1">
    <location>
        <begin position="122"/>
        <end position="192"/>
    </location>
</feature>
<gene>
    <name evidence="2" type="ORF">SAMN02745126_04249</name>
</gene>
<dbReference type="OrthoDB" id="2988517at2"/>
<keyword evidence="3" id="KW-1185">Reference proteome</keyword>
<dbReference type="InterPro" id="IPR014710">
    <property type="entry name" value="RmlC-like_jellyroll"/>
</dbReference>